<dbReference type="eggNOG" id="COG1295">
    <property type="taxonomic scope" value="Bacteria"/>
</dbReference>
<evidence type="ECO:0000256" key="4">
    <source>
        <dbReference type="ARBA" id="ARBA00022989"/>
    </source>
</evidence>
<gene>
    <name evidence="7" type="ordered locus">Rmar_0702</name>
</gene>
<feature type="transmembrane region" description="Helical" evidence="6">
    <location>
        <begin position="232"/>
        <end position="253"/>
    </location>
</feature>
<feature type="transmembrane region" description="Helical" evidence="6">
    <location>
        <begin position="36"/>
        <end position="61"/>
    </location>
</feature>
<dbReference type="GO" id="GO:0005886">
    <property type="term" value="C:plasma membrane"/>
    <property type="evidence" value="ECO:0007669"/>
    <property type="project" value="UniProtKB-SubCell"/>
</dbReference>
<dbReference type="Pfam" id="PF03631">
    <property type="entry name" value="Virul_fac_BrkB"/>
    <property type="match status" value="1"/>
</dbReference>
<sequence length="322" mass="36925">MRLRWAAFREALRRIWQTLRYYLVGLYHLLDRKPVFLWAQAIAFKVLVTIVPVLVLATGVLGRILRQERPFQTVARFIRDFLPPYQSDQLIQFLEQLQRASGTFTVIGILGLLYATMTLFTTLRGVLSQVFDEPWHQGRSILRGYLFDLRMMVQVGGLFLLTFGVSLTIQAINVAGQEWLQRLHLDYVWVQEGWRHIIQVLGLLIPYLLSLAMFFQLYYFTPKPRPPVRGALLGAVVAALLWEAAKTAFAFYAARSTFFERFANSGISAIGHVFGLILAFGFWVYYSGVVFILGALLVLLYEKYQRDRKEMPATAAISEVDA</sequence>
<dbReference type="RefSeq" id="WP_012843212.1">
    <property type="nucleotide sequence ID" value="NC_013501.1"/>
</dbReference>
<keyword evidence="8" id="KW-1185">Reference proteome</keyword>
<dbReference type="OrthoDB" id="1496195at2"/>
<reference evidence="7 8" key="1">
    <citation type="journal article" date="2009" name="Stand. Genomic Sci.">
        <title>Complete genome sequence of Rhodothermus marinus type strain (R-10).</title>
        <authorList>
            <person name="Nolan M."/>
            <person name="Tindall B.J."/>
            <person name="Pomrenke H."/>
            <person name="Lapidus A."/>
            <person name="Copeland A."/>
            <person name="Glavina Del Rio T."/>
            <person name="Lucas S."/>
            <person name="Chen F."/>
            <person name="Tice H."/>
            <person name="Cheng J.F."/>
            <person name="Saunders E."/>
            <person name="Han C."/>
            <person name="Bruce D."/>
            <person name="Goodwin L."/>
            <person name="Chain P."/>
            <person name="Pitluck S."/>
            <person name="Ovchinikova G."/>
            <person name="Pati A."/>
            <person name="Ivanova N."/>
            <person name="Mavromatis K."/>
            <person name="Chen A."/>
            <person name="Palaniappan K."/>
            <person name="Land M."/>
            <person name="Hauser L."/>
            <person name="Chang Y.J."/>
            <person name="Jeffries C.D."/>
            <person name="Brettin T."/>
            <person name="Goker M."/>
            <person name="Bristow J."/>
            <person name="Eisen J.A."/>
            <person name="Markowitz V."/>
            <person name="Hugenholtz P."/>
            <person name="Kyrpides N.C."/>
            <person name="Klenk H.P."/>
            <person name="Detter J.C."/>
        </authorList>
    </citation>
    <scope>NUCLEOTIDE SEQUENCE [LARGE SCALE GENOMIC DNA]</scope>
    <source>
        <strain evidence="8">ATCC 43812 / DSM 4252 / R-10</strain>
    </source>
</reference>
<feature type="transmembrane region" description="Helical" evidence="6">
    <location>
        <begin position="196"/>
        <end position="220"/>
    </location>
</feature>
<evidence type="ECO:0000256" key="3">
    <source>
        <dbReference type="ARBA" id="ARBA00022692"/>
    </source>
</evidence>
<keyword evidence="4 6" id="KW-1133">Transmembrane helix</keyword>
<dbReference type="KEGG" id="rmr:Rmar_0702"/>
<evidence type="ECO:0000256" key="6">
    <source>
        <dbReference type="SAM" id="Phobius"/>
    </source>
</evidence>
<feature type="transmembrane region" description="Helical" evidence="6">
    <location>
        <begin position="273"/>
        <end position="301"/>
    </location>
</feature>
<dbReference type="NCBIfam" id="TIGR00765">
    <property type="entry name" value="yihY_not_rbn"/>
    <property type="match status" value="1"/>
</dbReference>
<dbReference type="AlphaFoldDB" id="D0MG44"/>
<keyword evidence="5 6" id="KW-0472">Membrane</keyword>
<comment type="subcellular location">
    <subcellularLocation>
        <location evidence="1">Cell membrane</location>
        <topology evidence="1">Multi-pass membrane protein</topology>
    </subcellularLocation>
</comment>
<dbReference type="PANTHER" id="PTHR30213">
    <property type="entry name" value="INNER MEMBRANE PROTEIN YHJD"/>
    <property type="match status" value="1"/>
</dbReference>
<keyword evidence="2" id="KW-1003">Cell membrane</keyword>
<organism evidence="7 8">
    <name type="scientific">Rhodothermus marinus (strain ATCC 43812 / DSM 4252 / R-10)</name>
    <name type="common">Rhodothermus obamensis</name>
    <dbReference type="NCBI Taxonomy" id="518766"/>
    <lineage>
        <taxon>Bacteria</taxon>
        <taxon>Pseudomonadati</taxon>
        <taxon>Rhodothermota</taxon>
        <taxon>Rhodothermia</taxon>
        <taxon>Rhodothermales</taxon>
        <taxon>Rhodothermaceae</taxon>
        <taxon>Rhodothermus</taxon>
    </lineage>
</organism>
<evidence type="ECO:0000313" key="7">
    <source>
        <dbReference type="EMBL" id="ACY47600.1"/>
    </source>
</evidence>
<evidence type="ECO:0000256" key="5">
    <source>
        <dbReference type="ARBA" id="ARBA00023136"/>
    </source>
</evidence>
<dbReference type="HOGENOM" id="CLU_062623_0_0_10"/>
<keyword evidence="3 6" id="KW-0812">Transmembrane</keyword>
<dbReference type="EMBL" id="CP001807">
    <property type="protein sequence ID" value="ACY47600.1"/>
    <property type="molecule type" value="Genomic_DNA"/>
</dbReference>
<proteinExistence type="predicted"/>
<feature type="transmembrane region" description="Helical" evidence="6">
    <location>
        <begin position="155"/>
        <end position="176"/>
    </location>
</feature>
<evidence type="ECO:0000256" key="2">
    <source>
        <dbReference type="ARBA" id="ARBA00022475"/>
    </source>
</evidence>
<evidence type="ECO:0000313" key="8">
    <source>
        <dbReference type="Proteomes" id="UP000002221"/>
    </source>
</evidence>
<dbReference type="PIRSF" id="PIRSF035875">
    <property type="entry name" value="RNase_BN"/>
    <property type="match status" value="1"/>
</dbReference>
<protein>
    <submittedName>
        <fullName evidence="7">Ribonuclease BN</fullName>
    </submittedName>
</protein>
<dbReference type="Proteomes" id="UP000002221">
    <property type="component" value="Chromosome"/>
</dbReference>
<dbReference type="PANTHER" id="PTHR30213:SF0">
    <property type="entry name" value="UPF0761 MEMBRANE PROTEIN YIHY"/>
    <property type="match status" value="1"/>
</dbReference>
<dbReference type="STRING" id="518766.Rmar_0702"/>
<dbReference type="InterPro" id="IPR017039">
    <property type="entry name" value="Virul_fac_BrkB"/>
</dbReference>
<accession>D0MG44</accession>
<name>D0MG44_RHOM4</name>
<evidence type="ECO:0000256" key="1">
    <source>
        <dbReference type="ARBA" id="ARBA00004651"/>
    </source>
</evidence>